<organism evidence="12 13">
    <name type="scientific">Halalkalibacter oceani</name>
    <dbReference type="NCBI Taxonomy" id="1653776"/>
    <lineage>
        <taxon>Bacteria</taxon>
        <taxon>Bacillati</taxon>
        <taxon>Bacillota</taxon>
        <taxon>Bacilli</taxon>
        <taxon>Bacillales</taxon>
        <taxon>Bacillaceae</taxon>
        <taxon>Halalkalibacter</taxon>
    </lineage>
</organism>
<keyword evidence="7" id="KW-1005">Bacterial flagellum biogenesis</keyword>
<name>A0A9X2IMN4_9BACI</name>
<evidence type="ECO:0000256" key="6">
    <source>
        <dbReference type="ARBA" id="ARBA00022500"/>
    </source>
</evidence>
<keyword evidence="12" id="KW-0969">Cilium</keyword>
<dbReference type="AlphaFoldDB" id="A0A9X2IMN4"/>
<dbReference type="GO" id="GO:0071973">
    <property type="term" value="P:bacterial-type flagellum-dependent cell motility"/>
    <property type="evidence" value="ECO:0007669"/>
    <property type="project" value="InterPro"/>
</dbReference>
<keyword evidence="9" id="KW-0472">Membrane</keyword>
<dbReference type="GO" id="GO:0006935">
    <property type="term" value="P:chemotaxis"/>
    <property type="evidence" value="ECO:0007669"/>
    <property type="project" value="UniProtKB-KW"/>
</dbReference>
<dbReference type="GO" id="GO:0005886">
    <property type="term" value="C:plasma membrane"/>
    <property type="evidence" value="ECO:0007669"/>
    <property type="project" value="UniProtKB-SubCell"/>
</dbReference>
<evidence type="ECO:0000256" key="5">
    <source>
        <dbReference type="ARBA" id="ARBA00022475"/>
    </source>
</evidence>
<dbReference type="EMBL" id="JAMBOL010000002">
    <property type="protein sequence ID" value="MCM3713195.1"/>
    <property type="molecule type" value="Genomic_DNA"/>
</dbReference>
<dbReference type="Gene3D" id="1.10.287.1700">
    <property type="match status" value="1"/>
</dbReference>
<keyword evidence="8" id="KW-0653">Protein transport</keyword>
<keyword evidence="12" id="KW-0282">Flagellum</keyword>
<comment type="caution">
    <text evidence="12">The sequence shown here is derived from an EMBL/GenBank/DDBJ whole genome shotgun (WGS) entry which is preliminary data.</text>
</comment>
<evidence type="ECO:0000256" key="4">
    <source>
        <dbReference type="ARBA" id="ARBA00022448"/>
    </source>
</evidence>
<dbReference type="GO" id="GO:0009288">
    <property type="term" value="C:bacterial-type flagellum"/>
    <property type="evidence" value="ECO:0007669"/>
    <property type="project" value="InterPro"/>
</dbReference>
<dbReference type="Proteomes" id="UP001139179">
    <property type="component" value="Unassembled WGS sequence"/>
</dbReference>
<evidence type="ECO:0000256" key="9">
    <source>
        <dbReference type="ARBA" id="ARBA00023136"/>
    </source>
</evidence>
<comment type="subcellular location">
    <subcellularLocation>
        <location evidence="1">Cell membrane</location>
        <topology evidence="1">Peripheral membrane protein</topology>
        <orientation evidence="1">Cytoplasmic side</orientation>
    </subcellularLocation>
</comment>
<dbReference type="RefSeq" id="WP_251222015.1">
    <property type="nucleotide sequence ID" value="NZ_JAMBOL010000002.1"/>
</dbReference>
<dbReference type="GO" id="GO:0044781">
    <property type="term" value="P:bacterial-type flagellum organization"/>
    <property type="evidence" value="ECO:0007669"/>
    <property type="project" value="UniProtKB-KW"/>
</dbReference>
<dbReference type="NCBIfam" id="TIGR02473">
    <property type="entry name" value="flagell_FliJ"/>
    <property type="match status" value="1"/>
</dbReference>
<protein>
    <recommendedName>
        <fullName evidence="3">Flagellar FliJ protein</fullName>
    </recommendedName>
</protein>
<evidence type="ECO:0000313" key="13">
    <source>
        <dbReference type="Proteomes" id="UP001139179"/>
    </source>
</evidence>
<evidence type="ECO:0000256" key="1">
    <source>
        <dbReference type="ARBA" id="ARBA00004413"/>
    </source>
</evidence>
<dbReference type="Pfam" id="PF02050">
    <property type="entry name" value="FliJ"/>
    <property type="match status" value="1"/>
</dbReference>
<accession>A0A9X2IMN4</accession>
<gene>
    <name evidence="12" type="primary">fliJ</name>
    <name evidence="12" type="ORF">M3202_03795</name>
</gene>
<keyword evidence="4" id="KW-0813">Transport</keyword>
<evidence type="ECO:0000256" key="2">
    <source>
        <dbReference type="ARBA" id="ARBA00010004"/>
    </source>
</evidence>
<comment type="similarity">
    <text evidence="2">Belongs to the FliJ family.</text>
</comment>
<evidence type="ECO:0000256" key="10">
    <source>
        <dbReference type="ARBA" id="ARBA00023225"/>
    </source>
</evidence>
<dbReference type="GO" id="GO:0015031">
    <property type="term" value="P:protein transport"/>
    <property type="evidence" value="ECO:0007669"/>
    <property type="project" value="UniProtKB-KW"/>
</dbReference>
<evidence type="ECO:0000256" key="11">
    <source>
        <dbReference type="SAM" id="Coils"/>
    </source>
</evidence>
<evidence type="ECO:0000256" key="7">
    <source>
        <dbReference type="ARBA" id="ARBA00022795"/>
    </source>
</evidence>
<evidence type="ECO:0000256" key="3">
    <source>
        <dbReference type="ARBA" id="ARBA00020392"/>
    </source>
</evidence>
<keyword evidence="13" id="KW-1185">Reference proteome</keyword>
<dbReference type="InterPro" id="IPR012823">
    <property type="entry name" value="Flagell_FliJ"/>
</dbReference>
<evidence type="ECO:0000256" key="8">
    <source>
        <dbReference type="ARBA" id="ARBA00022927"/>
    </source>
</evidence>
<keyword evidence="12" id="KW-0966">Cell projection</keyword>
<evidence type="ECO:0000313" key="12">
    <source>
        <dbReference type="EMBL" id="MCM3713195.1"/>
    </source>
</evidence>
<keyword evidence="10" id="KW-1006">Bacterial flagellum protein export</keyword>
<sequence>MSFQFALQKVMELKEREKHNVQAEYEQAVASFESVATELYEMLKRKEELEESARSQIANGTSIYALQQQQSKLLRLQQEIQKQQRHTQLAREKMNRKKQDLMSRSIEFKKYEKMKQVKQDQYEEEAKRLELQQMDELSIRLYANVKVR</sequence>
<keyword evidence="5" id="KW-1003">Cell membrane</keyword>
<feature type="coiled-coil region" evidence="11">
    <location>
        <begin position="66"/>
        <end position="132"/>
    </location>
</feature>
<proteinExistence type="inferred from homology"/>
<reference evidence="12" key="1">
    <citation type="submission" date="2022-05" db="EMBL/GenBank/DDBJ databases">
        <title>Comparative Genomics of Spacecraft Associated Microbes.</title>
        <authorList>
            <person name="Tran M.T."/>
            <person name="Wright A."/>
            <person name="Seuylemezian A."/>
            <person name="Eisen J."/>
            <person name="Coil D."/>
        </authorList>
    </citation>
    <scope>NUCLEOTIDE SEQUENCE</scope>
    <source>
        <strain evidence="12">214.1.1</strain>
    </source>
</reference>
<keyword evidence="6" id="KW-0145">Chemotaxis</keyword>
<keyword evidence="11" id="KW-0175">Coiled coil</keyword>
<dbReference type="InterPro" id="IPR053716">
    <property type="entry name" value="Flag_assembly_chemotaxis_eff"/>
</dbReference>